<protein>
    <recommendedName>
        <fullName evidence="2">DUF8006 domain-containing protein</fullName>
    </recommendedName>
</protein>
<keyword evidence="1" id="KW-1133">Transmembrane helix</keyword>
<accession>A0ABD5QJV4</accession>
<comment type="caution">
    <text evidence="3">The sequence shown here is derived from an EMBL/GenBank/DDBJ whole genome shotgun (WGS) entry which is preliminary data.</text>
</comment>
<proteinExistence type="predicted"/>
<keyword evidence="1" id="KW-0812">Transmembrane</keyword>
<feature type="domain" description="DUF8006" evidence="2">
    <location>
        <begin position="4"/>
        <end position="86"/>
    </location>
</feature>
<feature type="transmembrane region" description="Helical" evidence="1">
    <location>
        <begin position="66"/>
        <end position="85"/>
    </location>
</feature>
<feature type="transmembrane region" description="Helical" evidence="1">
    <location>
        <begin position="12"/>
        <end position="34"/>
    </location>
</feature>
<dbReference type="RefSeq" id="WP_114578291.1">
    <property type="nucleotide sequence ID" value="NZ_JAIVEF010000008.1"/>
</dbReference>
<evidence type="ECO:0000313" key="4">
    <source>
        <dbReference type="Proteomes" id="UP001595925"/>
    </source>
</evidence>
<name>A0ABD5QJV4_9EURY</name>
<dbReference type="InterPro" id="IPR058319">
    <property type="entry name" value="DUF8006"/>
</dbReference>
<dbReference type="Pfam" id="PF26028">
    <property type="entry name" value="DUF8006"/>
    <property type="match status" value="1"/>
</dbReference>
<evidence type="ECO:0000256" key="1">
    <source>
        <dbReference type="SAM" id="Phobius"/>
    </source>
</evidence>
<organism evidence="3 4">
    <name type="scientific">Saliphagus infecundisoli</name>
    <dbReference type="NCBI Taxonomy" id="1849069"/>
    <lineage>
        <taxon>Archaea</taxon>
        <taxon>Methanobacteriati</taxon>
        <taxon>Methanobacteriota</taxon>
        <taxon>Stenosarchaea group</taxon>
        <taxon>Halobacteria</taxon>
        <taxon>Halobacteriales</taxon>
        <taxon>Natrialbaceae</taxon>
        <taxon>Saliphagus</taxon>
    </lineage>
</organism>
<reference evidence="3 4" key="1">
    <citation type="journal article" date="2019" name="Int. J. Syst. Evol. Microbiol.">
        <title>The Global Catalogue of Microorganisms (GCM) 10K type strain sequencing project: providing services to taxonomists for standard genome sequencing and annotation.</title>
        <authorList>
            <consortium name="The Broad Institute Genomics Platform"/>
            <consortium name="The Broad Institute Genome Sequencing Center for Infectious Disease"/>
            <person name="Wu L."/>
            <person name="Ma J."/>
        </authorList>
    </citation>
    <scope>NUCLEOTIDE SEQUENCE [LARGE SCALE GENOMIC DNA]</scope>
    <source>
        <strain evidence="3 4">CGMCC 1.15824</strain>
    </source>
</reference>
<feature type="transmembrane region" description="Helical" evidence="1">
    <location>
        <begin position="41"/>
        <end position="60"/>
    </location>
</feature>
<keyword evidence="4" id="KW-1185">Reference proteome</keyword>
<keyword evidence="1" id="KW-0472">Membrane</keyword>
<dbReference type="Proteomes" id="UP001595925">
    <property type="component" value="Unassembled WGS sequence"/>
</dbReference>
<evidence type="ECO:0000313" key="3">
    <source>
        <dbReference type="EMBL" id="MFC4989891.1"/>
    </source>
</evidence>
<gene>
    <name evidence="3" type="ORF">ACFPFO_19415</name>
</gene>
<sequence length="87" mass="9155">MLELPLQAIDNVLRQFNVGQIILGVFLLSILGVLPLKSMKVVGLVLITFGAVFLLLPTSLAGGSMLFRIAGVGLVVVGPMMYAVAES</sequence>
<dbReference type="AlphaFoldDB" id="A0ABD5QJV4"/>
<dbReference type="EMBL" id="JBHSJG010000055">
    <property type="protein sequence ID" value="MFC4989891.1"/>
    <property type="molecule type" value="Genomic_DNA"/>
</dbReference>
<evidence type="ECO:0000259" key="2">
    <source>
        <dbReference type="Pfam" id="PF26028"/>
    </source>
</evidence>